<evidence type="ECO:0000256" key="6">
    <source>
        <dbReference type="SAM" id="MobiDB-lite"/>
    </source>
</evidence>
<dbReference type="Proteomes" id="UP001369086">
    <property type="component" value="Unassembled WGS sequence"/>
</dbReference>
<proteinExistence type="predicted"/>
<protein>
    <submittedName>
        <fullName evidence="8">Homeobox protein NANOG</fullName>
    </submittedName>
</protein>
<evidence type="ECO:0000256" key="3">
    <source>
        <dbReference type="ARBA" id="ARBA00023242"/>
    </source>
</evidence>
<accession>A0ABR0Y5U5</accession>
<feature type="region of interest" description="Disordered" evidence="6">
    <location>
        <begin position="247"/>
        <end position="299"/>
    </location>
</feature>
<evidence type="ECO:0000313" key="8">
    <source>
        <dbReference type="EMBL" id="KAK6467823.1"/>
    </source>
</evidence>
<evidence type="ECO:0000259" key="7">
    <source>
        <dbReference type="PROSITE" id="PS50071"/>
    </source>
</evidence>
<dbReference type="PROSITE" id="PS50071">
    <property type="entry name" value="HOMEOBOX_2"/>
    <property type="match status" value="1"/>
</dbReference>
<feature type="domain" description="Homeobox" evidence="7">
    <location>
        <begin position="170"/>
        <end position="230"/>
    </location>
</feature>
<dbReference type="InterPro" id="IPR009057">
    <property type="entry name" value="Homeodomain-like_sf"/>
</dbReference>
<evidence type="ECO:0000256" key="4">
    <source>
        <dbReference type="PROSITE-ProRule" id="PRU00108"/>
    </source>
</evidence>
<dbReference type="Gene3D" id="1.10.10.60">
    <property type="entry name" value="Homeodomain-like"/>
    <property type="match status" value="1"/>
</dbReference>
<comment type="caution">
    <text evidence="8">The sequence shown here is derived from an EMBL/GenBank/DDBJ whole genome shotgun (WGS) entry which is preliminary data.</text>
</comment>
<keyword evidence="1 4" id="KW-0238">DNA-binding</keyword>
<evidence type="ECO:0000313" key="9">
    <source>
        <dbReference type="Proteomes" id="UP001369086"/>
    </source>
</evidence>
<keyword evidence="2 4" id="KW-0371">Homeobox</keyword>
<dbReference type="SUPFAM" id="SSF46689">
    <property type="entry name" value="Homeodomain-like"/>
    <property type="match status" value="1"/>
</dbReference>
<evidence type="ECO:0000256" key="1">
    <source>
        <dbReference type="ARBA" id="ARBA00023125"/>
    </source>
</evidence>
<reference evidence="8 9" key="1">
    <citation type="submission" date="2021-05" db="EMBL/GenBank/DDBJ databases">
        <authorList>
            <person name="Zahm M."/>
            <person name="Klopp C."/>
            <person name="Cabau C."/>
            <person name="Kuhl H."/>
            <person name="Suciu R."/>
            <person name="Ciorpac M."/>
            <person name="Holostenco D."/>
            <person name="Gessner J."/>
            <person name="Wuertz S."/>
            <person name="Hohne C."/>
            <person name="Stock M."/>
            <person name="Gislard M."/>
            <person name="Lluch J."/>
            <person name="Milhes M."/>
            <person name="Lampietro C."/>
            <person name="Lopez Roques C."/>
            <person name="Donnadieu C."/>
            <person name="Du K."/>
            <person name="Schartl M."/>
            <person name="Guiguen Y."/>
        </authorList>
    </citation>
    <scope>NUCLEOTIDE SEQUENCE [LARGE SCALE GENOMIC DNA]</scope>
    <source>
        <strain evidence="8">Hh-F2</strain>
        <tissue evidence="8">Blood</tissue>
    </source>
</reference>
<name>A0ABR0Y5U5_HUSHU</name>
<feature type="DNA-binding region" description="Homeobox" evidence="4">
    <location>
        <begin position="172"/>
        <end position="231"/>
    </location>
</feature>
<dbReference type="PANTHER" id="PTHR24327:SF88">
    <property type="entry name" value="NANOG"/>
    <property type="match status" value="1"/>
</dbReference>
<comment type="subcellular location">
    <subcellularLocation>
        <location evidence="4 5">Nucleus</location>
    </subcellularLocation>
</comment>
<organism evidence="8 9">
    <name type="scientific">Huso huso</name>
    <name type="common">Beluga</name>
    <name type="synonym">Acipenser huso</name>
    <dbReference type="NCBI Taxonomy" id="61971"/>
    <lineage>
        <taxon>Eukaryota</taxon>
        <taxon>Metazoa</taxon>
        <taxon>Chordata</taxon>
        <taxon>Craniata</taxon>
        <taxon>Vertebrata</taxon>
        <taxon>Euteleostomi</taxon>
        <taxon>Actinopterygii</taxon>
        <taxon>Chondrostei</taxon>
        <taxon>Acipenseriformes</taxon>
        <taxon>Acipenseridae</taxon>
        <taxon>Huso</taxon>
    </lineage>
</organism>
<dbReference type="EMBL" id="JAHFZB010000047">
    <property type="protein sequence ID" value="KAK6467823.1"/>
    <property type="molecule type" value="Genomic_DNA"/>
</dbReference>
<dbReference type="PROSITE" id="PS00027">
    <property type="entry name" value="HOMEOBOX_1"/>
    <property type="match status" value="1"/>
</dbReference>
<dbReference type="Pfam" id="PF00046">
    <property type="entry name" value="Homeodomain"/>
    <property type="match status" value="1"/>
</dbReference>
<sequence>MEEWKTNYIAPASSYHAYAYGLLYPDHQASHAGYWGPAGSGVVMEGGQHPGAVVPTVLNFSAPPGTRTPQPDLSPAYAGQKASSDSGDKEPRSPESWCSNGPDAPQSVQGLEESECSGSSLDAEPLSSTLQDGEEPRETPRLRLGGDGGPAPEGDLVNMAAAAAADEPKAKKAKPRTAFSQEQMQALQQRFQVQRYLTPVEMKTFAGMIGLTYKQVKTWFQNRRMKFKRHQKDSSWVSERYPNISANAPHPYQTPISPRTPEEGAAEYSPTCTATPAIPPHQRTVSSSSEEGWATLPSGGHGGLLRFDYSQQLQPPQFLYQPLEQKPKQFKLKSWC</sequence>
<gene>
    <name evidence="8" type="ORF">HHUSO_G34510</name>
</gene>
<dbReference type="InterPro" id="IPR050460">
    <property type="entry name" value="Distal-less_Homeobox_TF"/>
</dbReference>
<evidence type="ECO:0000256" key="5">
    <source>
        <dbReference type="RuleBase" id="RU000682"/>
    </source>
</evidence>
<dbReference type="GO" id="GO:0003677">
    <property type="term" value="F:DNA binding"/>
    <property type="evidence" value="ECO:0007669"/>
    <property type="project" value="UniProtKB-KW"/>
</dbReference>
<dbReference type="PANTHER" id="PTHR24327">
    <property type="entry name" value="HOMEOBOX PROTEIN"/>
    <property type="match status" value="1"/>
</dbReference>
<dbReference type="InterPro" id="IPR001356">
    <property type="entry name" value="HD"/>
</dbReference>
<dbReference type="InterPro" id="IPR017970">
    <property type="entry name" value="Homeobox_CS"/>
</dbReference>
<feature type="region of interest" description="Disordered" evidence="6">
    <location>
        <begin position="55"/>
        <end position="155"/>
    </location>
</feature>
<evidence type="ECO:0000256" key="2">
    <source>
        <dbReference type="ARBA" id="ARBA00023155"/>
    </source>
</evidence>
<dbReference type="CDD" id="cd00086">
    <property type="entry name" value="homeodomain"/>
    <property type="match status" value="1"/>
</dbReference>
<dbReference type="SMART" id="SM00389">
    <property type="entry name" value="HOX"/>
    <property type="match status" value="1"/>
</dbReference>
<keyword evidence="9" id="KW-1185">Reference proteome</keyword>
<keyword evidence="3 4" id="KW-0539">Nucleus</keyword>